<evidence type="ECO:0000313" key="1">
    <source>
        <dbReference type="EMBL" id="MEU2268572.1"/>
    </source>
</evidence>
<gene>
    <name evidence="1" type="ORF">ABZ568_19645</name>
</gene>
<organism evidence="1 2">
    <name type="scientific">Streptomyces olindensis</name>
    <dbReference type="NCBI Taxonomy" id="358823"/>
    <lineage>
        <taxon>Bacteria</taxon>
        <taxon>Bacillati</taxon>
        <taxon>Actinomycetota</taxon>
        <taxon>Actinomycetes</taxon>
        <taxon>Kitasatosporales</taxon>
        <taxon>Streptomycetaceae</taxon>
        <taxon>Streptomyces</taxon>
    </lineage>
</organism>
<dbReference type="RefSeq" id="WP_359790029.1">
    <property type="nucleotide sequence ID" value="NZ_JBEYBN010000026.1"/>
</dbReference>
<dbReference type="EMBL" id="JBEYBN010000026">
    <property type="protein sequence ID" value="MEU2268572.1"/>
    <property type="molecule type" value="Genomic_DNA"/>
</dbReference>
<keyword evidence="2" id="KW-1185">Reference proteome</keyword>
<comment type="caution">
    <text evidence="1">The sequence shown here is derived from an EMBL/GenBank/DDBJ whole genome shotgun (WGS) entry which is preliminary data.</text>
</comment>
<proteinExistence type="predicted"/>
<accession>A0ABV2XX25</accession>
<reference evidence="1 2" key="1">
    <citation type="submission" date="2024-06" db="EMBL/GenBank/DDBJ databases">
        <title>The Natural Products Discovery Center: Release of the First 8490 Sequenced Strains for Exploring Actinobacteria Biosynthetic Diversity.</title>
        <authorList>
            <person name="Kalkreuter E."/>
            <person name="Kautsar S.A."/>
            <person name="Yang D."/>
            <person name="Bader C.D."/>
            <person name="Teijaro C.N."/>
            <person name="Fluegel L."/>
            <person name="Davis C.M."/>
            <person name="Simpson J.R."/>
            <person name="Lauterbach L."/>
            <person name="Steele A.D."/>
            <person name="Gui C."/>
            <person name="Meng S."/>
            <person name="Li G."/>
            <person name="Viehrig K."/>
            <person name="Ye F."/>
            <person name="Su P."/>
            <person name="Kiefer A.F."/>
            <person name="Nichols A."/>
            <person name="Cepeda A.J."/>
            <person name="Yan W."/>
            <person name="Fan B."/>
            <person name="Jiang Y."/>
            <person name="Adhikari A."/>
            <person name="Zheng C.-J."/>
            <person name="Schuster L."/>
            <person name="Cowan T.M."/>
            <person name="Smanski M.J."/>
            <person name="Chevrette M.G."/>
            <person name="De Carvalho L.P.S."/>
            <person name="Shen B."/>
        </authorList>
    </citation>
    <scope>NUCLEOTIDE SEQUENCE [LARGE SCALE GENOMIC DNA]</scope>
    <source>
        <strain evidence="1 2">NPDC019583</strain>
    </source>
</reference>
<name>A0ABV2XX25_9ACTN</name>
<evidence type="ECO:0000313" key="2">
    <source>
        <dbReference type="Proteomes" id="UP001550603"/>
    </source>
</evidence>
<dbReference type="Proteomes" id="UP001550603">
    <property type="component" value="Unassembled WGS sequence"/>
</dbReference>
<protein>
    <submittedName>
        <fullName evidence="1">Uncharacterized protein</fullName>
    </submittedName>
</protein>
<sequence length="259" mass="29244">MTGLFGLATLPVPVINLFRSQPIELPLDLVVPYLFGTLASFMAYVYGRMEQSIAQQQRILRQPSQGIEVFHTSEEFLNKLIEITVGAERVSTLNLSPARGEQPNLDVYFRQVHQSIKSRRSALRSFRSIASLDTNNKLPFLVARTHELAQTGRASLAVFDQRSVSPLLHPLSMHITVKDGQSAVFLFPPVDMTGAMDSVLIRNEAMARVLQDYFNTLWQHSVRINEGTRIYLSGLEYLASMNAELRNDPHYQALKEIAR</sequence>